<keyword evidence="2" id="KW-1185">Reference proteome</keyword>
<accession>A0ABV0YEL7</accession>
<proteinExistence type="predicted"/>
<evidence type="ECO:0000313" key="2">
    <source>
        <dbReference type="Proteomes" id="UP001469553"/>
    </source>
</evidence>
<comment type="caution">
    <text evidence="1">The sequence shown here is derived from an EMBL/GenBank/DDBJ whole genome shotgun (WGS) entry which is preliminary data.</text>
</comment>
<protein>
    <submittedName>
        <fullName evidence="1">Uncharacterized protein</fullName>
    </submittedName>
</protein>
<reference evidence="1 2" key="1">
    <citation type="submission" date="2021-06" db="EMBL/GenBank/DDBJ databases">
        <authorList>
            <person name="Palmer J.M."/>
        </authorList>
    </citation>
    <scope>NUCLEOTIDE SEQUENCE [LARGE SCALE GENOMIC DNA]</scope>
    <source>
        <strain evidence="1 2">AS_MEX2019</strain>
        <tissue evidence="1">Muscle</tissue>
    </source>
</reference>
<dbReference type="Proteomes" id="UP001469553">
    <property type="component" value="Unassembled WGS sequence"/>
</dbReference>
<organism evidence="1 2">
    <name type="scientific">Ameca splendens</name>
    <dbReference type="NCBI Taxonomy" id="208324"/>
    <lineage>
        <taxon>Eukaryota</taxon>
        <taxon>Metazoa</taxon>
        <taxon>Chordata</taxon>
        <taxon>Craniata</taxon>
        <taxon>Vertebrata</taxon>
        <taxon>Euteleostomi</taxon>
        <taxon>Actinopterygii</taxon>
        <taxon>Neopterygii</taxon>
        <taxon>Teleostei</taxon>
        <taxon>Neoteleostei</taxon>
        <taxon>Acanthomorphata</taxon>
        <taxon>Ovalentaria</taxon>
        <taxon>Atherinomorphae</taxon>
        <taxon>Cyprinodontiformes</taxon>
        <taxon>Goodeidae</taxon>
        <taxon>Ameca</taxon>
    </lineage>
</organism>
<evidence type="ECO:0000313" key="1">
    <source>
        <dbReference type="EMBL" id="MEQ2292206.1"/>
    </source>
</evidence>
<dbReference type="EMBL" id="JAHRIP010029957">
    <property type="protein sequence ID" value="MEQ2292206.1"/>
    <property type="molecule type" value="Genomic_DNA"/>
</dbReference>
<sequence length="131" mass="14814">MKKESNREKRAQAVSQQFAVSEVHSSSCNLCPFLTLLSLSLTHAETHILTHEHAHERPTSDSPRFHLALCTHMCESVQSLCGNLHIRYCMCGETPPVGFCSKPAFCLQEKKINMAEINFGQFSVIFNKLEY</sequence>
<gene>
    <name evidence="1" type="ORF">AMECASPLE_020695</name>
</gene>
<name>A0ABV0YEL7_9TELE</name>